<reference evidence="2 3" key="1">
    <citation type="submission" date="2020-02" db="EMBL/GenBank/DDBJ databases">
        <title>Bacillus aquiflavi sp. nov., isolated from yellow water of strong flavor Chinese baijiu in Yibin region of China.</title>
        <authorList>
            <person name="Xie J."/>
        </authorList>
    </citation>
    <scope>NUCLEOTIDE SEQUENCE [LARGE SCALE GENOMIC DNA]</scope>
    <source>
        <strain evidence="2 3">3H-10</strain>
    </source>
</reference>
<dbReference type="EMBL" id="JACEIO010000007">
    <property type="protein sequence ID" value="MBA4536423.1"/>
    <property type="molecule type" value="Genomic_DNA"/>
</dbReference>
<evidence type="ECO:0000313" key="4">
    <source>
        <dbReference type="Proteomes" id="UP000570010"/>
    </source>
</evidence>
<comment type="caution">
    <text evidence="2">The sequence shown here is derived from an EMBL/GenBank/DDBJ whole genome shotgun (WGS) entry which is preliminary data.</text>
</comment>
<dbReference type="EMBL" id="JAAIWN010000007">
    <property type="protein sequence ID" value="NEY80791.1"/>
    <property type="molecule type" value="Genomic_DNA"/>
</dbReference>
<organism evidence="2 3">
    <name type="scientific">Bacillus aquiflavi</name>
    <dbReference type="NCBI Taxonomy" id="2672567"/>
    <lineage>
        <taxon>Bacteria</taxon>
        <taxon>Bacillati</taxon>
        <taxon>Bacillota</taxon>
        <taxon>Bacilli</taxon>
        <taxon>Bacillales</taxon>
        <taxon>Bacillaceae</taxon>
        <taxon>Bacillus</taxon>
    </lineage>
</organism>
<sequence>MNISLYHHGKLKGTILSSALPAFQILSEQLGFQSELKDNGKKLLLHSYLKNKKVILKVNNHYTQFNSMLKSCLSYTGLQVVDFQAGSKTLNHEDLIIDFQCTNRLKRSTDLQLTITHNNLLTNKEVNHYFLHEFQDFDIRVEIEQNNDEPIPYLHVCYTETENEENIALRLANGVIRYLLKGNETAIISCMSLDLLNNLLSAPPQKRKRKLEKSAENTASRKLEQAKMLQAEVIFDYTVMPNSNFDHFIIIGNLLIKNIGNTALKNPFICLRINPSDKVELGGQILPPEMTEILAVQGTGGAQGWQYVGEDWLTKAFETGEYWIRPINDVRIMPKETEALRQFQLSIDKLQEKGTITVEGFVYFQEQNLRFPASNRIVFSF</sequence>
<name>A0A6B3VYU2_9BACI</name>
<keyword evidence="3" id="KW-1185">Reference proteome</keyword>
<protein>
    <submittedName>
        <fullName evidence="2">Uncharacterized protein</fullName>
    </submittedName>
</protein>
<accession>A0A6B3VYU2</accession>
<dbReference type="Proteomes" id="UP000570010">
    <property type="component" value="Unassembled WGS sequence"/>
</dbReference>
<evidence type="ECO:0000313" key="2">
    <source>
        <dbReference type="EMBL" id="NEY80791.1"/>
    </source>
</evidence>
<gene>
    <name evidence="2" type="ORF">G4D64_04470</name>
    <name evidence="1" type="ORF">H1Z61_04505</name>
</gene>
<evidence type="ECO:0000313" key="3">
    <source>
        <dbReference type="Proteomes" id="UP000472971"/>
    </source>
</evidence>
<dbReference type="AlphaFoldDB" id="A0A6B3VYU2"/>
<evidence type="ECO:0000313" key="1">
    <source>
        <dbReference type="EMBL" id="MBA4536423.1"/>
    </source>
</evidence>
<dbReference type="Proteomes" id="UP000472971">
    <property type="component" value="Unassembled WGS sequence"/>
</dbReference>
<reference evidence="1 4" key="2">
    <citation type="submission" date="2020-07" db="EMBL/GenBank/DDBJ databases">
        <authorList>
            <person name="Feng H."/>
        </authorList>
    </citation>
    <scope>NUCLEOTIDE SEQUENCE [LARGE SCALE GENOMIC DNA]</scope>
    <source>
        <strain evidence="4">s-12</strain>
        <strain evidence="1">S-12</strain>
    </source>
</reference>
<dbReference type="RefSeq" id="WP_163240546.1">
    <property type="nucleotide sequence ID" value="NZ_JAAIWN010000007.1"/>
</dbReference>
<proteinExistence type="predicted"/>